<evidence type="ECO:0000256" key="3">
    <source>
        <dbReference type="ARBA" id="ARBA00023211"/>
    </source>
</evidence>
<accession>A0A7M4DIF2</accession>
<dbReference type="GO" id="GO:0004053">
    <property type="term" value="F:arginase activity"/>
    <property type="evidence" value="ECO:0007669"/>
    <property type="project" value="UniProtKB-EC"/>
</dbReference>
<dbReference type="PANTHER" id="PTHR43782:SF3">
    <property type="entry name" value="ARGINASE"/>
    <property type="match status" value="1"/>
</dbReference>
<name>A0A7M4DIF2_9MICO</name>
<protein>
    <submittedName>
        <fullName evidence="5">Arginase</fullName>
        <ecNumber evidence="5">3.5.3.1</ecNumber>
    </submittedName>
</protein>
<keyword evidence="6" id="KW-1185">Reference proteome</keyword>
<proteinExistence type="inferred from homology"/>
<dbReference type="EC" id="3.5.3.1" evidence="5"/>
<dbReference type="InterPro" id="IPR006035">
    <property type="entry name" value="Ureohydrolase"/>
</dbReference>
<evidence type="ECO:0000256" key="2">
    <source>
        <dbReference type="ARBA" id="ARBA00022801"/>
    </source>
</evidence>
<comment type="caution">
    <text evidence="5">The sequence shown here is derived from an EMBL/GenBank/DDBJ whole genome shotgun (WGS) entry which is preliminary data.</text>
</comment>
<dbReference type="EMBL" id="CACRYJ010000025">
    <property type="protein sequence ID" value="VZO36725.1"/>
    <property type="molecule type" value="Genomic_DNA"/>
</dbReference>
<keyword evidence="2 5" id="KW-0378">Hydrolase</keyword>
<evidence type="ECO:0000313" key="5">
    <source>
        <dbReference type="EMBL" id="VZO36725.1"/>
    </source>
</evidence>
<sequence length="294" mass="30491">MSTFAVISAPSSLGLSTDGVAQLPQALLDAGLGEQIDAGVVGEVAVPPRFGLDAVIGLLNPDGVREFALRLAATTAEVLDSGRVPVILGGDCSIVLGPLLALRRRGRYGLLFIDGHADFYQPAAEPLGEVASMDLALATGRGPSVLADLGGLGPLVRDSDVVQFGRRDAAEAAADGSQRIEDTDILVVDLATVSCLGTEQATSTALAHLDRVDLHGIWVHVDCDVLDDDVMPAVDYRLPGGLGWDDLAQVLRSTFDTGRVVGIDVTIFNPTLDLDGSIASCLVDCLARGLGDPT</sequence>
<gene>
    <name evidence="5" type="primary">arg</name>
    <name evidence="5" type="ORF">HALOF300_01903</name>
</gene>
<dbReference type="Gene3D" id="3.40.800.10">
    <property type="entry name" value="Ureohydrolase domain"/>
    <property type="match status" value="1"/>
</dbReference>
<dbReference type="Pfam" id="PF00491">
    <property type="entry name" value="Arginase"/>
    <property type="match status" value="1"/>
</dbReference>
<evidence type="ECO:0000256" key="1">
    <source>
        <dbReference type="ARBA" id="ARBA00022723"/>
    </source>
</evidence>
<dbReference type="GO" id="GO:0005737">
    <property type="term" value="C:cytoplasm"/>
    <property type="evidence" value="ECO:0007669"/>
    <property type="project" value="TreeGrafter"/>
</dbReference>
<dbReference type="InterPro" id="IPR023696">
    <property type="entry name" value="Ureohydrolase_dom_sf"/>
</dbReference>
<dbReference type="GO" id="GO:0030145">
    <property type="term" value="F:manganese ion binding"/>
    <property type="evidence" value="ECO:0007669"/>
    <property type="project" value="TreeGrafter"/>
</dbReference>
<keyword evidence="3" id="KW-0464">Manganese</keyword>
<evidence type="ECO:0000313" key="6">
    <source>
        <dbReference type="Proteomes" id="UP000419743"/>
    </source>
</evidence>
<dbReference type="Proteomes" id="UP000419743">
    <property type="component" value="Unassembled WGS sequence"/>
</dbReference>
<reference evidence="5 6" key="1">
    <citation type="submission" date="2019-11" db="EMBL/GenBank/DDBJ databases">
        <authorList>
            <person name="Criscuolo A."/>
        </authorList>
    </citation>
    <scope>NUCLEOTIDE SEQUENCE [LARGE SCALE GENOMIC DNA]</scope>
    <source>
        <strain evidence="5">CIP111667</strain>
    </source>
</reference>
<dbReference type="PROSITE" id="PS51409">
    <property type="entry name" value="ARGINASE_2"/>
    <property type="match status" value="1"/>
</dbReference>
<dbReference type="RefSeq" id="WP_156740703.1">
    <property type="nucleotide sequence ID" value="NZ_CACRYJ010000025.1"/>
</dbReference>
<evidence type="ECO:0000256" key="4">
    <source>
        <dbReference type="PROSITE-ProRule" id="PRU00742"/>
    </source>
</evidence>
<dbReference type="AlphaFoldDB" id="A0A7M4DIF2"/>
<keyword evidence="1" id="KW-0479">Metal-binding</keyword>
<dbReference type="PRINTS" id="PR00116">
    <property type="entry name" value="ARGINASE"/>
</dbReference>
<comment type="similarity">
    <text evidence="4">Belongs to the arginase family.</text>
</comment>
<dbReference type="SUPFAM" id="SSF52768">
    <property type="entry name" value="Arginase/deacetylase"/>
    <property type="match status" value="1"/>
</dbReference>
<dbReference type="PANTHER" id="PTHR43782">
    <property type="entry name" value="ARGINASE"/>
    <property type="match status" value="1"/>
</dbReference>
<organism evidence="5 6">
    <name type="scientific">Occultella aeris</name>
    <dbReference type="NCBI Taxonomy" id="2761496"/>
    <lineage>
        <taxon>Bacteria</taxon>
        <taxon>Bacillati</taxon>
        <taxon>Actinomycetota</taxon>
        <taxon>Actinomycetes</taxon>
        <taxon>Micrococcales</taxon>
        <taxon>Ruaniaceae</taxon>
        <taxon>Occultella</taxon>
    </lineage>
</organism>
<dbReference type="CDD" id="cd09999">
    <property type="entry name" value="Arginase-like_1"/>
    <property type="match status" value="1"/>
</dbReference>